<dbReference type="Pfam" id="PF01399">
    <property type="entry name" value="PCI"/>
    <property type="match status" value="1"/>
</dbReference>
<dbReference type="InterPro" id="IPR000717">
    <property type="entry name" value="PCI_dom"/>
</dbReference>
<proteinExistence type="inferred from homology"/>
<dbReference type="Proteomes" id="UP001562425">
    <property type="component" value="Unassembled WGS sequence"/>
</dbReference>
<dbReference type="AlphaFoldDB" id="A0ABD1D5K1"/>
<name>A0ABD1D5K1_CULPP</name>
<sequence length="504" mass="57976">MQLRKISSAQRYPECQLAQRQTARHDDTSDTIRAAAEPKLILESATMDQQMDISSYEGRIVKMEVDYSTICDEKIPSSKEMAKAGKFNEALEVLLQLEKQTRVAADMVSCSRVLVAIVQICFETNNWNYMNEYITILVKRRSQSKHAVTKMVQECCTYVDKTPDKETKLKLIDTLRTVTEGKIYVEVERARLTKMLADIKEADGDVTGAASAMEELQVETYGSMDKREKVELILEQMRLCLAKQDFVRTQIIAKKISIKFFNDPEQQDLKLKYYDLMIRLDQDSSFIKTSRHYLAVVDSESIAKETERRQKMLTYAVLYCILSPYDNEQVDMMHNLSKNKLLEELPVYKELLRLFMCKELINFDALCTVYGAELNTFDIFNQETTHGKKCWAELKNRLIEHNVRIISNYYTSINLKRMAELLDLSEAECEEYLSRMVNSGTLTVKTDRPAGIIHFSTKKAASEILNDWAFGLNELMNLVNKTCHLINKEECINQVMPATPAASS</sequence>
<evidence type="ECO:0000313" key="4">
    <source>
        <dbReference type="EMBL" id="KAL1394915.1"/>
    </source>
</evidence>
<evidence type="ECO:0000259" key="3">
    <source>
        <dbReference type="PROSITE" id="PS50250"/>
    </source>
</evidence>
<gene>
    <name evidence="4" type="ORF">pipiens_011608</name>
</gene>
<keyword evidence="5" id="KW-1185">Reference proteome</keyword>
<dbReference type="InterPro" id="IPR040896">
    <property type="entry name" value="RPN5_C"/>
</dbReference>
<evidence type="ECO:0000256" key="1">
    <source>
        <dbReference type="ARBA" id="ARBA00006397"/>
    </source>
</evidence>
<dbReference type="Gene3D" id="1.10.10.10">
    <property type="entry name" value="Winged helix-like DNA-binding domain superfamily/Winged helix DNA-binding domain"/>
    <property type="match status" value="1"/>
</dbReference>
<keyword evidence="2" id="KW-0647">Proteasome</keyword>
<dbReference type="PANTHER" id="PTHR10855">
    <property type="entry name" value="26S PROTEASOME NON-ATPASE REGULATORY SUBUNIT 12/COP9 SIGNALOSOME COMPLEX SUBUNIT 4"/>
    <property type="match status" value="1"/>
</dbReference>
<accession>A0ABD1D5K1</accession>
<dbReference type="SUPFAM" id="SSF46785">
    <property type="entry name" value="Winged helix' DNA-binding domain"/>
    <property type="match status" value="1"/>
</dbReference>
<dbReference type="Pfam" id="PF18098">
    <property type="entry name" value="RPN5_C"/>
    <property type="match status" value="1"/>
</dbReference>
<dbReference type="InterPro" id="IPR036388">
    <property type="entry name" value="WH-like_DNA-bd_sf"/>
</dbReference>
<dbReference type="InterPro" id="IPR036390">
    <property type="entry name" value="WH_DNA-bd_sf"/>
</dbReference>
<dbReference type="EMBL" id="JBEHCU010007386">
    <property type="protein sequence ID" value="KAL1394915.1"/>
    <property type="molecule type" value="Genomic_DNA"/>
</dbReference>
<evidence type="ECO:0000313" key="5">
    <source>
        <dbReference type="Proteomes" id="UP001562425"/>
    </source>
</evidence>
<feature type="domain" description="PCI" evidence="3">
    <location>
        <begin position="285"/>
        <end position="460"/>
    </location>
</feature>
<evidence type="ECO:0000256" key="2">
    <source>
        <dbReference type="ARBA" id="ARBA00022942"/>
    </source>
</evidence>
<protein>
    <recommendedName>
        <fullName evidence="3">PCI domain-containing protein</fullName>
    </recommendedName>
</protein>
<dbReference type="GO" id="GO:0005634">
    <property type="term" value="C:nucleus"/>
    <property type="evidence" value="ECO:0007669"/>
    <property type="project" value="UniProtKB-ARBA"/>
</dbReference>
<comment type="similarity">
    <text evidence="1">Belongs to the proteasome subunit p55 family.</text>
</comment>
<dbReference type="GO" id="GO:0000502">
    <property type="term" value="C:proteasome complex"/>
    <property type="evidence" value="ECO:0007669"/>
    <property type="project" value="UniProtKB-KW"/>
</dbReference>
<reference evidence="4 5" key="1">
    <citation type="submission" date="2024-05" db="EMBL/GenBank/DDBJ databases">
        <title>Culex pipiens pipiens assembly and annotation.</title>
        <authorList>
            <person name="Alout H."/>
            <person name="Durand T."/>
        </authorList>
    </citation>
    <scope>NUCLEOTIDE SEQUENCE [LARGE SCALE GENOMIC DNA]</scope>
    <source>
        <strain evidence="4">HA-2024</strain>
        <tissue evidence="4">Whole body</tissue>
    </source>
</reference>
<dbReference type="Pfam" id="PF22241">
    <property type="entry name" value="PSMD12-CSN4_N"/>
    <property type="match status" value="1"/>
</dbReference>
<comment type="caution">
    <text evidence="4">The sequence shown here is derived from an EMBL/GenBank/DDBJ whole genome shotgun (WGS) entry which is preliminary data.</text>
</comment>
<dbReference type="FunFam" id="1.10.10.10:FF:000070">
    <property type="entry name" value="26S proteasome non-ATPase regulatory subunit 12"/>
    <property type="match status" value="1"/>
</dbReference>
<dbReference type="PROSITE" id="PS50250">
    <property type="entry name" value="PCI"/>
    <property type="match status" value="1"/>
</dbReference>
<dbReference type="SMART" id="SM00088">
    <property type="entry name" value="PINT"/>
    <property type="match status" value="1"/>
</dbReference>
<dbReference type="PANTHER" id="PTHR10855:SF1">
    <property type="entry name" value="26S PROTEASOME NON-ATPASE REGULATORY SUBUNIT 12"/>
    <property type="match status" value="1"/>
</dbReference>
<dbReference type="InterPro" id="IPR054559">
    <property type="entry name" value="PSMD12-CSN4-like_N"/>
</dbReference>
<dbReference type="InterPro" id="IPR040134">
    <property type="entry name" value="PSMD12/CSN4"/>
</dbReference>
<organism evidence="4 5">
    <name type="scientific">Culex pipiens pipiens</name>
    <name type="common">Northern house mosquito</name>
    <dbReference type="NCBI Taxonomy" id="38569"/>
    <lineage>
        <taxon>Eukaryota</taxon>
        <taxon>Metazoa</taxon>
        <taxon>Ecdysozoa</taxon>
        <taxon>Arthropoda</taxon>
        <taxon>Hexapoda</taxon>
        <taxon>Insecta</taxon>
        <taxon>Pterygota</taxon>
        <taxon>Neoptera</taxon>
        <taxon>Endopterygota</taxon>
        <taxon>Diptera</taxon>
        <taxon>Nematocera</taxon>
        <taxon>Culicoidea</taxon>
        <taxon>Culicidae</taxon>
        <taxon>Culicinae</taxon>
        <taxon>Culicini</taxon>
        <taxon>Culex</taxon>
        <taxon>Culex</taxon>
    </lineage>
</organism>